<reference evidence="1" key="1">
    <citation type="submission" date="2018-05" db="EMBL/GenBank/DDBJ databases">
        <authorList>
            <person name="Lanie J.A."/>
            <person name="Ng W.-L."/>
            <person name="Kazmierczak K.M."/>
            <person name="Andrzejewski T.M."/>
            <person name="Davidsen T.M."/>
            <person name="Wayne K.J."/>
            <person name="Tettelin H."/>
            <person name="Glass J.I."/>
            <person name="Rusch D."/>
            <person name="Podicherti R."/>
            <person name="Tsui H.-C.T."/>
            <person name="Winkler M.E."/>
        </authorList>
    </citation>
    <scope>NUCLEOTIDE SEQUENCE</scope>
</reference>
<gene>
    <name evidence="1" type="ORF">METZ01_LOCUS200018</name>
</gene>
<accession>A0A382EAS3</accession>
<dbReference type="EMBL" id="UINC01043310">
    <property type="protein sequence ID" value="SVB47164.1"/>
    <property type="molecule type" value="Genomic_DNA"/>
</dbReference>
<name>A0A382EAS3_9ZZZZ</name>
<feature type="non-terminal residue" evidence="1">
    <location>
        <position position="35"/>
    </location>
</feature>
<sequence>MLSKVKKFISAHWVLIIMLSGGCTNNDEPLLDELV</sequence>
<evidence type="ECO:0000313" key="1">
    <source>
        <dbReference type="EMBL" id="SVB47164.1"/>
    </source>
</evidence>
<organism evidence="1">
    <name type="scientific">marine metagenome</name>
    <dbReference type="NCBI Taxonomy" id="408172"/>
    <lineage>
        <taxon>unclassified sequences</taxon>
        <taxon>metagenomes</taxon>
        <taxon>ecological metagenomes</taxon>
    </lineage>
</organism>
<protein>
    <submittedName>
        <fullName evidence="1">Uncharacterized protein</fullName>
    </submittedName>
</protein>
<dbReference type="AlphaFoldDB" id="A0A382EAS3"/>
<dbReference type="PROSITE" id="PS51257">
    <property type="entry name" value="PROKAR_LIPOPROTEIN"/>
    <property type="match status" value="1"/>
</dbReference>
<proteinExistence type="predicted"/>